<sequence length="62" mass="7248">MSREKTNLDINMDLKEKINSLDPDIAFLANEVLADIEKGKTENQIKEFIRDEITEIVKEEIR</sequence>
<name>A0A6N2Y8I9_9CLOT</name>
<dbReference type="AlphaFoldDB" id="A0A6N2Y8I9"/>
<reference evidence="1" key="1">
    <citation type="submission" date="2019-11" db="EMBL/GenBank/DDBJ databases">
        <authorList>
            <person name="Feng L."/>
        </authorList>
    </citation>
    <scope>NUCLEOTIDE SEQUENCE</scope>
    <source>
        <strain evidence="1">CTertiumLFYP3</strain>
    </source>
</reference>
<gene>
    <name evidence="1" type="ORF">CTLFYP3_00256</name>
</gene>
<dbReference type="EMBL" id="CACRTO010000005">
    <property type="protein sequence ID" value="VYT61888.1"/>
    <property type="molecule type" value="Genomic_DNA"/>
</dbReference>
<accession>A0A6N2Y8I9</accession>
<evidence type="ECO:0000313" key="1">
    <source>
        <dbReference type="EMBL" id="VYT61888.1"/>
    </source>
</evidence>
<protein>
    <submittedName>
        <fullName evidence="1">Uncharacterized protein</fullName>
    </submittedName>
</protein>
<dbReference type="RefSeq" id="WP_156624235.1">
    <property type="nucleotide sequence ID" value="NZ_CACRTO010000005.1"/>
</dbReference>
<organism evidence="1">
    <name type="scientific">Clostridium tertium</name>
    <dbReference type="NCBI Taxonomy" id="1559"/>
    <lineage>
        <taxon>Bacteria</taxon>
        <taxon>Bacillati</taxon>
        <taxon>Bacillota</taxon>
        <taxon>Clostridia</taxon>
        <taxon>Eubacteriales</taxon>
        <taxon>Clostridiaceae</taxon>
        <taxon>Clostridium</taxon>
    </lineage>
</organism>
<proteinExistence type="predicted"/>